<keyword evidence="2" id="KW-1185">Reference proteome</keyword>
<accession>A0A2P7MR02</accession>
<dbReference type="OrthoDB" id="878605at2"/>
<reference evidence="1 2" key="1">
    <citation type="journal article" date="2018" name="Environ. Microbiol.">
        <title>Ecological and genomic features of two widespread freshwater picocyanobacteria.</title>
        <authorList>
            <person name="Cabello-Yeves P.J."/>
            <person name="Picazo A."/>
            <person name="Camacho A."/>
            <person name="Callieri C."/>
            <person name="Rosselli R."/>
            <person name="Roda-Garcia J.J."/>
            <person name="Coutinho F.H."/>
            <person name="Rodriguez-Valera F."/>
        </authorList>
    </citation>
    <scope>NUCLEOTIDE SEQUENCE [LARGE SCALE GENOMIC DNA]</scope>
    <source>
        <strain evidence="1 2">Tous</strain>
    </source>
</reference>
<dbReference type="AlphaFoldDB" id="A0A2P7MR02"/>
<sequence>MGNPISRELFLARARSRFGDQYDYAAILYRSYKSPIKIRCNRHPVKEISITPEKHLQTTGGCKYCLREKRIINLERELNRACAEPAVAMRPFSHLHD</sequence>
<name>A0A2P7MR02_9CYAN</name>
<comment type="caution">
    <text evidence="1">The sequence shown here is derived from an EMBL/GenBank/DDBJ whole genome shotgun (WGS) entry which is preliminary data.</text>
</comment>
<protein>
    <submittedName>
        <fullName evidence="1">Uncharacterized protein</fullName>
    </submittedName>
</protein>
<evidence type="ECO:0000313" key="1">
    <source>
        <dbReference type="EMBL" id="PSJ03678.1"/>
    </source>
</evidence>
<gene>
    <name evidence="1" type="ORF">C7K55_12215</name>
</gene>
<dbReference type="RefSeq" id="WP_106633007.1">
    <property type="nucleotide sequence ID" value="NZ_PXXO01000018.1"/>
</dbReference>
<proteinExistence type="predicted"/>
<dbReference type="EMBL" id="PXXO01000018">
    <property type="protein sequence ID" value="PSJ03678.1"/>
    <property type="molecule type" value="Genomic_DNA"/>
</dbReference>
<evidence type="ECO:0000313" key="2">
    <source>
        <dbReference type="Proteomes" id="UP000243002"/>
    </source>
</evidence>
<dbReference type="Proteomes" id="UP000243002">
    <property type="component" value="Unassembled WGS sequence"/>
</dbReference>
<organism evidence="1 2">
    <name type="scientific">Cyanobium usitatum str. Tous</name>
    <dbReference type="NCBI Taxonomy" id="2116684"/>
    <lineage>
        <taxon>Bacteria</taxon>
        <taxon>Bacillati</taxon>
        <taxon>Cyanobacteriota</taxon>
        <taxon>Cyanophyceae</taxon>
        <taxon>Synechococcales</taxon>
        <taxon>Prochlorococcaceae</taxon>
        <taxon>Cyanobium</taxon>
    </lineage>
</organism>